<evidence type="ECO:0000313" key="2">
    <source>
        <dbReference type="Proteomes" id="UP000887013"/>
    </source>
</evidence>
<sequence>MSRRIAVLCALMARIYLLIFQNIANSMMHFQMAKENKTVVFEDPDPHIACRRAREFPLFVQETTRGSKHRQGSPTKYNVAKKCPSYQRVIRQALA</sequence>
<proteinExistence type="predicted"/>
<dbReference type="OrthoDB" id="10471165at2759"/>
<accession>A0A8X6PN05</accession>
<dbReference type="AlphaFoldDB" id="A0A8X6PN05"/>
<keyword evidence="2" id="KW-1185">Reference proteome</keyword>
<comment type="caution">
    <text evidence="1">The sequence shown here is derived from an EMBL/GenBank/DDBJ whole genome shotgun (WGS) entry which is preliminary data.</text>
</comment>
<protein>
    <submittedName>
        <fullName evidence="1">Uncharacterized protein</fullName>
    </submittedName>
</protein>
<dbReference type="EMBL" id="BMAW01022130">
    <property type="protein sequence ID" value="GFT76437.1"/>
    <property type="molecule type" value="Genomic_DNA"/>
</dbReference>
<evidence type="ECO:0000313" key="1">
    <source>
        <dbReference type="EMBL" id="GFT76437.1"/>
    </source>
</evidence>
<organism evidence="1 2">
    <name type="scientific">Nephila pilipes</name>
    <name type="common">Giant wood spider</name>
    <name type="synonym">Nephila maculata</name>
    <dbReference type="NCBI Taxonomy" id="299642"/>
    <lineage>
        <taxon>Eukaryota</taxon>
        <taxon>Metazoa</taxon>
        <taxon>Ecdysozoa</taxon>
        <taxon>Arthropoda</taxon>
        <taxon>Chelicerata</taxon>
        <taxon>Arachnida</taxon>
        <taxon>Araneae</taxon>
        <taxon>Araneomorphae</taxon>
        <taxon>Entelegynae</taxon>
        <taxon>Araneoidea</taxon>
        <taxon>Nephilidae</taxon>
        <taxon>Nephila</taxon>
    </lineage>
</organism>
<reference evidence="1" key="1">
    <citation type="submission" date="2020-08" db="EMBL/GenBank/DDBJ databases">
        <title>Multicomponent nature underlies the extraordinary mechanical properties of spider dragline silk.</title>
        <authorList>
            <person name="Kono N."/>
            <person name="Nakamura H."/>
            <person name="Mori M."/>
            <person name="Yoshida Y."/>
            <person name="Ohtoshi R."/>
            <person name="Malay A.D."/>
            <person name="Moran D.A.P."/>
            <person name="Tomita M."/>
            <person name="Numata K."/>
            <person name="Arakawa K."/>
        </authorList>
    </citation>
    <scope>NUCLEOTIDE SEQUENCE</scope>
</reference>
<gene>
    <name evidence="1" type="ORF">NPIL_42841</name>
</gene>
<dbReference type="Proteomes" id="UP000887013">
    <property type="component" value="Unassembled WGS sequence"/>
</dbReference>
<name>A0A8X6PN05_NEPPI</name>